<protein>
    <submittedName>
        <fullName evidence="3">Heat shock protein DnaJ domain protein</fullName>
    </submittedName>
</protein>
<dbReference type="PROSITE" id="PS50076">
    <property type="entry name" value="DNAJ_2"/>
    <property type="match status" value="1"/>
</dbReference>
<accession>B9XG83</accession>
<dbReference type="PANTHER" id="PTHR24074">
    <property type="entry name" value="CO-CHAPERONE PROTEIN DJLA"/>
    <property type="match status" value="1"/>
</dbReference>
<keyword evidence="1" id="KW-1133">Transmembrane helix</keyword>
<dbReference type="AlphaFoldDB" id="B9XG83"/>
<sequence>MRTSSQNERTLAVERWLRRRLSLEALLNTGLSFVSLLGSLLVLGFMFLGASLLFLLLLSLMHRGRPASPVAFDHTQMQACVFAGIFLGLLFVGSALTKGQHAADVRFDMRRNARGERIFSTYVTTPWKDIEDLLYLGPRLFLATFGLLNTAYKQLSLDTRACAKIICVLLSRNSRFSFEEVEMKTGIGHSLGVFAQLHNIEGVVFLPSHPAGISLTSDLRSELFRLFPIVEEATQEDRSENQQKSEADSATVDDQKSPYFLLGVTEKATLQEIKSAYRKKIKECHPDKFNVFGDEWRRMAEERAKLLNAAYESVMAGRSGMN</sequence>
<comment type="caution">
    <text evidence="3">The sequence shown here is derived from an EMBL/GenBank/DDBJ whole genome shotgun (WGS) entry which is preliminary data.</text>
</comment>
<dbReference type="Pfam" id="PF00226">
    <property type="entry name" value="DnaJ"/>
    <property type="match status" value="1"/>
</dbReference>
<feature type="transmembrane region" description="Helical" evidence="1">
    <location>
        <begin position="79"/>
        <end position="97"/>
    </location>
</feature>
<dbReference type="Gene3D" id="1.10.287.110">
    <property type="entry name" value="DnaJ domain"/>
    <property type="match status" value="1"/>
</dbReference>
<gene>
    <name evidence="3" type="ORF">Cflav_PD3962</name>
</gene>
<reference evidence="3 4" key="1">
    <citation type="journal article" date="2011" name="J. Bacteriol.">
        <title>Genome sequence of 'Pedosphaera parvula' Ellin514, an aerobic Verrucomicrobial isolate from pasture soil.</title>
        <authorList>
            <person name="Kant R."/>
            <person name="van Passel M.W."/>
            <person name="Sangwan P."/>
            <person name="Palva A."/>
            <person name="Lucas S."/>
            <person name="Copeland A."/>
            <person name="Lapidus A."/>
            <person name="Glavina Del Rio T."/>
            <person name="Dalin E."/>
            <person name="Tice H."/>
            <person name="Bruce D."/>
            <person name="Goodwin L."/>
            <person name="Pitluck S."/>
            <person name="Chertkov O."/>
            <person name="Larimer F.W."/>
            <person name="Land M.L."/>
            <person name="Hauser L."/>
            <person name="Brettin T.S."/>
            <person name="Detter J.C."/>
            <person name="Han S."/>
            <person name="de Vos W.M."/>
            <person name="Janssen P.H."/>
            <person name="Smidt H."/>
        </authorList>
    </citation>
    <scope>NUCLEOTIDE SEQUENCE [LARGE SCALE GENOMIC DNA]</scope>
    <source>
        <strain evidence="3 4">Ellin514</strain>
    </source>
</reference>
<keyword evidence="1" id="KW-0472">Membrane</keyword>
<dbReference type="InterPro" id="IPR036869">
    <property type="entry name" value="J_dom_sf"/>
</dbReference>
<dbReference type="SUPFAM" id="SSF46565">
    <property type="entry name" value="Chaperone J-domain"/>
    <property type="match status" value="1"/>
</dbReference>
<feature type="transmembrane region" description="Helical" evidence="1">
    <location>
        <begin position="33"/>
        <end position="58"/>
    </location>
</feature>
<dbReference type="STRING" id="320771.Cflav_PD3962"/>
<dbReference type="InterPro" id="IPR001623">
    <property type="entry name" value="DnaJ_domain"/>
</dbReference>
<keyword evidence="3" id="KW-0346">Stress response</keyword>
<keyword evidence="4" id="KW-1185">Reference proteome</keyword>
<dbReference type="SMART" id="SM00271">
    <property type="entry name" value="DnaJ"/>
    <property type="match status" value="1"/>
</dbReference>
<evidence type="ECO:0000259" key="2">
    <source>
        <dbReference type="PROSITE" id="PS50076"/>
    </source>
</evidence>
<keyword evidence="1" id="KW-0812">Transmembrane</keyword>
<proteinExistence type="predicted"/>
<dbReference type="PRINTS" id="PR00625">
    <property type="entry name" value="JDOMAIN"/>
</dbReference>
<evidence type="ECO:0000313" key="4">
    <source>
        <dbReference type="Proteomes" id="UP000003688"/>
    </source>
</evidence>
<name>B9XG83_PEDPL</name>
<dbReference type="Proteomes" id="UP000003688">
    <property type="component" value="Unassembled WGS sequence"/>
</dbReference>
<dbReference type="CDD" id="cd06257">
    <property type="entry name" value="DnaJ"/>
    <property type="match status" value="1"/>
</dbReference>
<feature type="domain" description="J" evidence="2">
    <location>
        <begin position="257"/>
        <end position="319"/>
    </location>
</feature>
<dbReference type="InterPro" id="IPR050817">
    <property type="entry name" value="DjlA_DnaK_co-chaperone"/>
</dbReference>
<evidence type="ECO:0000256" key="1">
    <source>
        <dbReference type="SAM" id="Phobius"/>
    </source>
</evidence>
<evidence type="ECO:0000313" key="3">
    <source>
        <dbReference type="EMBL" id="EEF61245.1"/>
    </source>
</evidence>
<organism evidence="3 4">
    <name type="scientific">Pedosphaera parvula (strain Ellin514)</name>
    <dbReference type="NCBI Taxonomy" id="320771"/>
    <lineage>
        <taxon>Bacteria</taxon>
        <taxon>Pseudomonadati</taxon>
        <taxon>Verrucomicrobiota</taxon>
        <taxon>Pedosphaerae</taxon>
        <taxon>Pedosphaerales</taxon>
        <taxon>Pedosphaeraceae</taxon>
        <taxon>Pedosphaera</taxon>
    </lineage>
</organism>
<dbReference type="EMBL" id="ABOX02000011">
    <property type="protein sequence ID" value="EEF61245.1"/>
    <property type="molecule type" value="Genomic_DNA"/>
</dbReference>